<proteinExistence type="predicted"/>
<keyword evidence="1" id="KW-0472">Membrane</keyword>
<accession>A0A9D1TY52</accession>
<dbReference type="AlphaFoldDB" id="A0A9D1TY52"/>
<organism evidence="2 3">
    <name type="scientific">Candidatus Rikenella faecigallinarum</name>
    <dbReference type="NCBI Taxonomy" id="2838745"/>
    <lineage>
        <taxon>Bacteria</taxon>
        <taxon>Pseudomonadati</taxon>
        <taxon>Bacteroidota</taxon>
        <taxon>Bacteroidia</taxon>
        <taxon>Bacteroidales</taxon>
        <taxon>Rikenellaceae</taxon>
        <taxon>Rikenella</taxon>
    </lineage>
</organism>
<evidence type="ECO:0000313" key="3">
    <source>
        <dbReference type="Proteomes" id="UP000823926"/>
    </source>
</evidence>
<evidence type="ECO:0000256" key="1">
    <source>
        <dbReference type="SAM" id="Phobius"/>
    </source>
</evidence>
<name>A0A9D1TY52_9BACT</name>
<feature type="transmembrane region" description="Helical" evidence="1">
    <location>
        <begin position="17"/>
        <end position="35"/>
    </location>
</feature>
<gene>
    <name evidence="2" type="ORF">H9888_00150</name>
</gene>
<dbReference type="Proteomes" id="UP000823926">
    <property type="component" value="Unassembled WGS sequence"/>
</dbReference>
<evidence type="ECO:0000313" key="2">
    <source>
        <dbReference type="EMBL" id="HIW09889.1"/>
    </source>
</evidence>
<protein>
    <submittedName>
        <fullName evidence="2">Uncharacterized protein</fullName>
    </submittedName>
</protein>
<reference evidence="2" key="2">
    <citation type="submission" date="2021-04" db="EMBL/GenBank/DDBJ databases">
        <authorList>
            <person name="Gilroy R."/>
        </authorList>
    </citation>
    <scope>NUCLEOTIDE SEQUENCE</scope>
    <source>
        <strain evidence="2">ChiBcec15-1070</strain>
    </source>
</reference>
<keyword evidence="1" id="KW-1133">Transmembrane helix</keyword>
<keyword evidence="1" id="KW-0812">Transmembrane</keyword>
<dbReference type="EMBL" id="DXHL01000002">
    <property type="protein sequence ID" value="HIW09889.1"/>
    <property type="molecule type" value="Genomic_DNA"/>
</dbReference>
<reference evidence="2" key="1">
    <citation type="journal article" date="2021" name="PeerJ">
        <title>Extensive microbial diversity within the chicken gut microbiome revealed by metagenomics and culture.</title>
        <authorList>
            <person name="Gilroy R."/>
            <person name="Ravi A."/>
            <person name="Getino M."/>
            <person name="Pursley I."/>
            <person name="Horton D.L."/>
            <person name="Alikhan N.F."/>
            <person name="Baker D."/>
            <person name="Gharbi K."/>
            <person name="Hall N."/>
            <person name="Watson M."/>
            <person name="Adriaenssens E.M."/>
            <person name="Foster-Nyarko E."/>
            <person name="Jarju S."/>
            <person name="Secka A."/>
            <person name="Antonio M."/>
            <person name="Oren A."/>
            <person name="Chaudhuri R.R."/>
            <person name="La Ragione R."/>
            <person name="Hildebrand F."/>
            <person name="Pallen M.J."/>
        </authorList>
    </citation>
    <scope>NUCLEOTIDE SEQUENCE</scope>
    <source>
        <strain evidence="2">ChiBcec15-1070</strain>
    </source>
</reference>
<comment type="caution">
    <text evidence="2">The sequence shown here is derived from an EMBL/GenBank/DDBJ whole genome shotgun (WGS) entry which is preliminary data.</text>
</comment>
<sequence>MNRLKLWWKNQTTNEKLMYVLIVALLIGIATRWRFVFGEVAEAFRSIFVW</sequence>